<feature type="chain" id="PRO_5014940743" evidence="5">
    <location>
        <begin position="27"/>
        <end position="641"/>
    </location>
</feature>
<evidence type="ECO:0000256" key="3">
    <source>
        <dbReference type="ARBA" id="ARBA00023004"/>
    </source>
</evidence>
<evidence type="ECO:0000313" key="7">
    <source>
        <dbReference type="EMBL" id="AUX48567.1"/>
    </source>
</evidence>
<name>A0A2L0FAN8_SORCE</name>
<keyword evidence="3 4" id="KW-0408">Iron</keyword>
<dbReference type="GO" id="GO:0046872">
    <property type="term" value="F:metal ion binding"/>
    <property type="evidence" value="ECO:0007669"/>
    <property type="project" value="UniProtKB-KW"/>
</dbReference>
<reference evidence="7 8" key="1">
    <citation type="submission" date="2015-09" db="EMBL/GenBank/DDBJ databases">
        <title>Sorangium comparison.</title>
        <authorList>
            <person name="Zaburannyi N."/>
            <person name="Bunk B."/>
            <person name="Overmann J."/>
            <person name="Mueller R."/>
        </authorList>
    </citation>
    <scope>NUCLEOTIDE SEQUENCE [LARGE SCALE GENOMIC DNA]</scope>
    <source>
        <strain evidence="7 8">So ce26</strain>
    </source>
</reference>
<feature type="signal peptide" evidence="5">
    <location>
        <begin position="1"/>
        <end position="26"/>
    </location>
</feature>
<dbReference type="InterPro" id="IPR036909">
    <property type="entry name" value="Cyt_c-like_dom_sf"/>
</dbReference>
<dbReference type="Gene3D" id="2.130.10.10">
    <property type="entry name" value="YVTN repeat-like/Quinoprotein amine dehydrogenase"/>
    <property type="match status" value="1"/>
</dbReference>
<dbReference type="InterPro" id="IPR015943">
    <property type="entry name" value="WD40/YVTN_repeat-like_dom_sf"/>
</dbReference>
<evidence type="ECO:0000313" key="8">
    <source>
        <dbReference type="Proteomes" id="UP000238348"/>
    </source>
</evidence>
<gene>
    <name evidence="7" type="ORF">SOCE26_101050</name>
</gene>
<keyword evidence="7" id="KW-0560">Oxidoreductase</keyword>
<dbReference type="GO" id="GO:0009055">
    <property type="term" value="F:electron transfer activity"/>
    <property type="evidence" value="ECO:0007669"/>
    <property type="project" value="InterPro"/>
</dbReference>
<sequence length="641" mass="66957">MRRRTTLPRSVSLVLFPLLAASPLFAACIDIGADDGSGKAPVAGPAVAPPPAISGGTLAVSRDGLTAVAADPDRDRVWIVALQERKLRAEIPLEKGDEPGRVVEDAAGRFHVALRRGGAVVSIDASAGTLADRRAVCPAPRGIAYDEGADALHVACLGGELVTLPAGGGAATRRLQLQRDLRDIVVRGDRLLVSTFRSAELLSVNADGTIAERAQLPGVDTGRLGFKPNVAWRMIQMPTSEVLLVHQRAMVSPVVIETGEQPTTDLPVSGGYDGIADGACGGAVVQTAVSTIGTSAGIDVPEQAAPALINASLPVDIAISPQIWRGAVVSAGKDEVLLMHLADITGIEGDAEVIEDIEDAEHAEDIGGGGGGGPGSEAERTCLEGLRLAVHGEPIAVAFAGSTLVVQSREPARVELFELGTGLGNAVIDLPGESVKSAGHEMFHKNENGSMVCASCHPEGGDDGHTWNFDPIGARRTQVVSGGILKTAPFHWDGDMSDLTAIMREVFERRMNGPHFDSNRVAEFAAWIDSLPAPPVSPAPDAEAVARGEALFHDEAVDCARCHAGAQLTSNTSFNVGTGKAFQIPSLVRIGARAPYMHDGCAKTLKDRFVDTYCGGGEWHGKTSHLSSPQIDDLVAYLETL</sequence>
<dbReference type="PROSITE" id="PS51007">
    <property type="entry name" value="CYTC"/>
    <property type="match status" value="2"/>
</dbReference>
<evidence type="ECO:0000256" key="2">
    <source>
        <dbReference type="ARBA" id="ARBA00022723"/>
    </source>
</evidence>
<dbReference type="AlphaFoldDB" id="A0A2L0FAN8"/>
<evidence type="ECO:0000256" key="4">
    <source>
        <dbReference type="PROSITE-ProRule" id="PRU00433"/>
    </source>
</evidence>
<evidence type="ECO:0000259" key="6">
    <source>
        <dbReference type="PROSITE" id="PS51007"/>
    </source>
</evidence>
<accession>A0A2L0FAN8</accession>
<keyword evidence="2 4" id="KW-0479">Metal-binding</keyword>
<dbReference type="PANTHER" id="PTHR30600">
    <property type="entry name" value="CYTOCHROME C PEROXIDASE-RELATED"/>
    <property type="match status" value="1"/>
</dbReference>
<dbReference type="SUPFAM" id="SSF101898">
    <property type="entry name" value="NHL repeat"/>
    <property type="match status" value="1"/>
</dbReference>
<evidence type="ECO:0000256" key="5">
    <source>
        <dbReference type="SAM" id="SignalP"/>
    </source>
</evidence>
<feature type="domain" description="Cytochrome c" evidence="6">
    <location>
        <begin position="434"/>
        <end position="532"/>
    </location>
</feature>
<feature type="domain" description="Cytochrome c" evidence="6">
    <location>
        <begin position="543"/>
        <end position="641"/>
    </location>
</feature>
<dbReference type="Gene3D" id="1.10.760.10">
    <property type="entry name" value="Cytochrome c-like domain"/>
    <property type="match status" value="1"/>
</dbReference>
<evidence type="ECO:0000256" key="1">
    <source>
        <dbReference type="ARBA" id="ARBA00022617"/>
    </source>
</evidence>
<proteinExistence type="predicted"/>
<keyword evidence="7" id="KW-0575">Peroxidase</keyword>
<dbReference type="GO" id="GO:0020037">
    <property type="term" value="F:heme binding"/>
    <property type="evidence" value="ECO:0007669"/>
    <property type="project" value="InterPro"/>
</dbReference>
<keyword evidence="1 4" id="KW-0349">Heme</keyword>
<dbReference type="GO" id="GO:0004130">
    <property type="term" value="F:cytochrome-c peroxidase activity"/>
    <property type="evidence" value="ECO:0007669"/>
    <property type="project" value="TreeGrafter"/>
</dbReference>
<keyword evidence="5" id="KW-0732">Signal</keyword>
<organism evidence="7 8">
    <name type="scientific">Sorangium cellulosum</name>
    <name type="common">Polyangium cellulosum</name>
    <dbReference type="NCBI Taxonomy" id="56"/>
    <lineage>
        <taxon>Bacteria</taxon>
        <taxon>Pseudomonadati</taxon>
        <taxon>Myxococcota</taxon>
        <taxon>Polyangia</taxon>
        <taxon>Polyangiales</taxon>
        <taxon>Polyangiaceae</taxon>
        <taxon>Sorangium</taxon>
    </lineage>
</organism>
<dbReference type="InterPro" id="IPR051395">
    <property type="entry name" value="Cytochrome_c_Peroxidase/MauG"/>
</dbReference>
<protein>
    <submittedName>
        <fullName evidence="7">Cytochrome C peroxidase</fullName>
    </submittedName>
</protein>
<dbReference type="Proteomes" id="UP000238348">
    <property type="component" value="Chromosome"/>
</dbReference>
<dbReference type="InterPro" id="IPR009056">
    <property type="entry name" value="Cyt_c-like_dom"/>
</dbReference>
<dbReference type="OrthoDB" id="5342087at2"/>
<dbReference type="PROSITE" id="PS51257">
    <property type="entry name" value="PROKAR_LIPOPROTEIN"/>
    <property type="match status" value="1"/>
</dbReference>
<dbReference type="EMBL" id="CP012673">
    <property type="protein sequence ID" value="AUX48567.1"/>
    <property type="molecule type" value="Genomic_DNA"/>
</dbReference>
<dbReference type="SUPFAM" id="SSF46626">
    <property type="entry name" value="Cytochrome c"/>
    <property type="match status" value="2"/>
</dbReference>